<dbReference type="AlphaFoldDB" id="A0A1Q3CZC4"/>
<keyword evidence="2" id="KW-1185">Reference proteome</keyword>
<dbReference type="InParanoid" id="A0A1Q3CZC4"/>
<dbReference type="SUPFAM" id="SSF56219">
    <property type="entry name" value="DNase I-like"/>
    <property type="match status" value="1"/>
</dbReference>
<dbReference type="STRING" id="3775.A0A1Q3CZC4"/>
<dbReference type="InterPro" id="IPR036691">
    <property type="entry name" value="Endo/exonu/phosph_ase_sf"/>
</dbReference>
<gene>
    <name evidence="1" type="ORF">CFOL_v3_28927</name>
</gene>
<dbReference type="Gene3D" id="3.60.10.10">
    <property type="entry name" value="Endonuclease/exonuclease/phosphatase"/>
    <property type="match status" value="1"/>
</dbReference>
<organism evidence="1 2">
    <name type="scientific">Cephalotus follicularis</name>
    <name type="common">Albany pitcher plant</name>
    <dbReference type="NCBI Taxonomy" id="3775"/>
    <lineage>
        <taxon>Eukaryota</taxon>
        <taxon>Viridiplantae</taxon>
        <taxon>Streptophyta</taxon>
        <taxon>Embryophyta</taxon>
        <taxon>Tracheophyta</taxon>
        <taxon>Spermatophyta</taxon>
        <taxon>Magnoliopsida</taxon>
        <taxon>eudicotyledons</taxon>
        <taxon>Gunneridae</taxon>
        <taxon>Pentapetalae</taxon>
        <taxon>rosids</taxon>
        <taxon>fabids</taxon>
        <taxon>Oxalidales</taxon>
        <taxon>Cephalotaceae</taxon>
        <taxon>Cephalotus</taxon>
    </lineage>
</organism>
<protein>
    <submittedName>
        <fullName evidence="1">Exo_endo_phos domain-containing protein</fullName>
    </submittedName>
</protein>
<evidence type="ECO:0000313" key="2">
    <source>
        <dbReference type="Proteomes" id="UP000187406"/>
    </source>
</evidence>
<comment type="caution">
    <text evidence="1">The sequence shown here is derived from an EMBL/GenBank/DDBJ whole genome shotgun (WGS) entry which is preliminary data.</text>
</comment>
<dbReference type="PANTHER" id="PTHR33710:SF79">
    <property type="entry name" value="OS06G0205337 PROTEIN"/>
    <property type="match status" value="1"/>
</dbReference>
<accession>A0A1Q3CZC4</accession>
<evidence type="ECO:0000313" key="1">
    <source>
        <dbReference type="EMBL" id="GAV85491.1"/>
    </source>
</evidence>
<sequence length="321" mass="37634">MIFQEAEFYVLVVCGSCDYRERRDLWANLVHHSQRFKSMPWVILGDFNVSRWPNEHSGGRPMLSKAIREFSECIKKCELQDLRQAGFFFSWSNKRTGVEAMSKKIDRVMGNWGWFKEFNHVKAMFPSMGISNHSPCIIQFKKAFISSSCPFKYLNVWASYPSFLDVVKQVWPQTVEASPLEAVRKKLRILKPVLKEFHTRHFNNLATECTRLKQLIEIQQASLDEDPTNEEARSNEKKLLDKYNAACWKEESYLKQKARVNWLKLGNSNSAFFHRAVKMRQARNSIDKIQKANGEWTKSQKEVGEESVKFFTDLFLNPLRQ</sequence>
<dbReference type="PANTHER" id="PTHR33710">
    <property type="entry name" value="BNAC02G09200D PROTEIN"/>
    <property type="match status" value="1"/>
</dbReference>
<dbReference type="OrthoDB" id="1001388at2759"/>
<dbReference type="EMBL" id="BDDD01003589">
    <property type="protein sequence ID" value="GAV85491.1"/>
    <property type="molecule type" value="Genomic_DNA"/>
</dbReference>
<dbReference type="Proteomes" id="UP000187406">
    <property type="component" value="Unassembled WGS sequence"/>
</dbReference>
<proteinExistence type="predicted"/>
<name>A0A1Q3CZC4_CEPFO</name>
<reference evidence="2" key="1">
    <citation type="submission" date="2016-04" db="EMBL/GenBank/DDBJ databases">
        <title>Cephalotus genome sequencing.</title>
        <authorList>
            <person name="Fukushima K."/>
            <person name="Hasebe M."/>
            <person name="Fang X."/>
        </authorList>
    </citation>
    <scope>NUCLEOTIDE SEQUENCE [LARGE SCALE GENOMIC DNA]</scope>
    <source>
        <strain evidence="2">cv. St1</strain>
    </source>
</reference>